<reference evidence="4 5" key="1">
    <citation type="journal article" date="2018" name="Biotechnol. Biofuels">
        <title>Integrative visual omics of the white-rot fungus Polyporus brumalis exposes the biotechnological potential of its oxidative enzymes for delignifying raw plant biomass.</title>
        <authorList>
            <person name="Miyauchi S."/>
            <person name="Rancon A."/>
            <person name="Drula E."/>
            <person name="Hage H."/>
            <person name="Chaduli D."/>
            <person name="Favel A."/>
            <person name="Grisel S."/>
            <person name="Henrissat B."/>
            <person name="Herpoel-Gimbert I."/>
            <person name="Ruiz-Duenas F.J."/>
            <person name="Chevret D."/>
            <person name="Hainaut M."/>
            <person name="Lin J."/>
            <person name="Wang M."/>
            <person name="Pangilinan J."/>
            <person name="Lipzen A."/>
            <person name="Lesage-Meessen L."/>
            <person name="Navarro D."/>
            <person name="Riley R."/>
            <person name="Grigoriev I.V."/>
            <person name="Zhou S."/>
            <person name="Raouche S."/>
            <person name="Rosso M.N."/>
        </authorList>
    </citation>
    <scope>NUCLEOTIDE SEQUENCE [LARGE SCALE GENOMIC DNA]</scope>
    <source>
        <strain evidence="4 5">BRFM 1820</strain>
    </source>
</reference>
<organism evidence="4 5">
    <name type="scientific">Lentinus brumalis</name>
    <dbReference type="NCBI Taxonomy" id="2498619"/>
    <lineage>
        <taxon>Eukaryota</taxon>
        <taxon>Fungi</taxon>
        <taxon>Dikarya</taxon>
        <taxon>Basidiomycota</taxon>
        <taxon>Agaricomycotina</taxon>
        <taxon>Agaricomycetes</taxon>
        <taxon>Polyporales</taxon>
        <taxon>Polyporaceae</taxon>
        <taxon>Lentinus</taxon>
    </lineage>
</organism>
<dbReference type="Proteomes" id="UP000256964">
    <property type="component" value="Unassembled WGS sequence"/>
</dbReference>
<name>A0A371DXH8_9APHY</name>
<evidence type="ECO:0000256" key="2">
    <source>
        <dbReference type="ARBA" id="ARBA00022857"/>
    </source>
</evidence>
<evidence type="ECO:0000313" key="5">
    <source>
        <dbReference type="Proteomes" id="UP000256964"/>
    </source>
</evidence>
<dbReference type="STRING" id="139420.A0A371DXH8"/>
<protein>
    <submittedName>
        <fullName evidence="4">NAD-P-binding protein</fullName>
    </submittedName>
</protein>
<dbReference type="InterPro" id="IPR002347">
    <property type="entry name" value="SDR_fam"/>
</dbReference>
<dbReference type="Gene3D" id="3.40.50.720">
    <property type="entry name" value="NAD(P)-binding Rossmann-like Domain"/>
    <property type="match status" value="1"/>
</dbReference>
<proteinExistence type="inferred from homology"/>
<dbReference type="PRINTS" id="PR00081">
    <property type="entry name" value="GDHRDH"/>
</dbReference>
<dbReference type="InterPro" id="IPR036291">
    <property type="entry name" value="NAD(P)-bd_dom_sf"/>
</dbReference>
<keyword evidence="5" id="KW-1185">Reference proteome</keyword>
<sequence>MYNQPIFQRSTLPDLTGKVAIVTGGNSGLGLATVQHLTRHGAKVYMASRSEASAAAAMEQLRSEGLGPGNGQIEWLELDLSDPRKAKRSAEEFLAREDRLDMLVNNAGIVRRPHVIGSDGISDLMLVNYISPVIFTRTLLPIMIKTARNPQNDVRIVTMSTSYISMFKGKTVRFNSVGDLNEEFKDAMLADMLRYAKTKLANVLYVKRLQKEFDALDIPITVMSVDPGTVDTPGFRSDPSLKIPIIGLIIRLWAWLTFDTPSEGAYGTVFAVASPDVRADRDKYKGAYTVPPGLVGTPQTPQAESAELAEELWQTTEALCTSLTA</sequence>
<gene>
    <name evidence="4" type="ORF">OH76DRAFT_1394981</name>
</gene>
<evidence type="ECO:0000256" key="1">
    <source>
        <dbReference type="ARBA" id="ARBA00006484"/>
    </source>
</evidence>
<dbReference type="PANTHER" id="PTHR24320:SF282">
    <property type="entry name" value="WW DOMAIN-CONTAINING OXIDOREDUCTASE"/>
    <property type="match status" value="1"/>
</dbReference>
<dbReference type="AlphaFoldDB" id="A0A371DXH8"/>
<dbReference type="PANTHER" id="PTHR24320">
    <property type="entry name" value="RETINOL DEHYDROGENASE"/>
    <property type="match status" value="1"/>
</dbReference>
<evidence type="ECO:0000256" key="3">
    <source>
        <dbReference type="ARBA" id="ARBA00023002"/>
    </source>
</evidence>
<dbReference type="EMBL" id="KZ857379">
    <property type="protein sequence ID" value="RDX57201.1"/>
    <property type="molecule type" value="Genomic_DNA"/>
</dbReference>
<keyword evidence="3" id="KW-0560">Oxidoreductase</keyword>
<keyword evidence="2" id="KW-0521">NADP</keyword>
<dbReference type="GO" id="GO:0016491">
    <property type="term" value="F:oxidoreductase activity"/>
    <property type="evidence" value="ECO:0007669"/>
    <property type="project" value="UniProtKB-KW"/>
</dbReference>
<dbReference type="OrthoDB" id="191139at2759"/>
<dbReference type="Pfam" id="PF00106">
    <property type="entry name" value="adh_short"/>
    <property type="match status" value="1"/>
</dbReference>
<dbReference type="SUPFAM" id="SSF51735">
    <property type="entry name" value="NAD(P)-binding Rossmann-fold domains"/>
    <property type="match status" value="1"/>
</dbReference>
<evidence type="ECO:0000313" key="4">
    <source>
        <dbReference type="EMBL" id="RDX57201.1"/>
    </source>
</evidence>
<comment type="similarity">
    <text evidence="1">Belongs to the short-chain dehydrogenases/reductases (SDR) family.</text>
</comment>
<accession>A0A371DXH8</accession>